<dbReference type="InterPro" id="IPR036737">
    <property type="entry name" value="OmpA-like_sf"/>
</dbReference>
<evidence type="ECO:0000259" key="2">
    <source>
        <dbReference type="PROSITE" id="PS51123"/>
    </source>
</evidence>
<dbReference type="GO" id="GO:0016020">
    <property type="term" value="C:membrane"/>
    <property type="evidence" value="ECO:0007669"/>
    <property type="project" value="UniProtKB-UniRule"/>
</dbReference>
<evidence type="ECO:0000313" key="3">
    <source>
        <dbReference type="EMBL" id="TDP78663.1"/>
    </source>
</evidence>
<dbReference type="PROSITE" id="PS51123">
    <property type="entry name" value="OMPA_2"/>
    <property type="match status" value="1"/>
</dbReference>
<gene>
    <name evidence="3" type="ORF">EV672_12115</name>
</gene>
<keyword evidence="4" id="KW-1185">Reference proteome</keyword>
<accession>A0A4R6QZB9</accession>
<evidence type="ECO:0000256" key="1">
    <source>
        <dbReference type="PROSITE-ProRule" id="PRU00473"/>
    </source>
</evidence>
<dbReference type="Pfam" id="PF00691">
    <property type="entry name" value="OmpA"/>
    <property type="match status" value="1"/>
</dbReference>
<dbReference type="OrthoDB" id="5360144at2"/>
<dbReference type="Gene3D" id="3.30.1330.60">
    <property type="entry name" value="OmpA-like domain"/>
    <property type="match status" value="1"/>
</dbReference>
<comment type="caution">
    <text evidence="3">The sequence shown here is derived from an EMBL/GenBank/DDBJ whole genome shotgun (WGS) entry which is preliminary data.</text>
</comment>
<dbReference type="AlphaFoldDB" id="A0A4R6QZB9"/>
<keyword evidence="1" id="KW-0472">Membrane</keyword>
<organism evidence="3 4">
    <name type="scientific">Aquabacterium commune</name>
    <dbReference type="NCBI Taxonomy" id="70586"/>
    <lineage>
        <taxon>Bacteria</taxon>
        <taxon>Pseudomonadati</taxon>
        <taxon>Pseudomonadota</taxon>
        <taxon>Betaproteobacteria</taxon>
        <taxon>Burkholderiales</taxon>
        <taxon>Aquabacterium</taxon>
    </lineage>
</organism>
<feature type="domain" description="OmpA-like" evidence="2">
    <location>
        <begin position="206"/>
        <end position="320"/>
    </location>
</feature>
<sequence length="324" mass="34755">MNTIKRWSMERDAAYIHAILSCLRRHGPLVGAAEVLQQSVSYLRARHPQGGELEDAVHLRRVVRALLGLLATGNVRSWLWQGQVCYALPSLSQQCSLGLGRSGLKPFAVPMAVAAAAVVAGCASSHDGSFSSPRYSYFVEPGLHQELPIARPQPARLLAEPFTRHVARVEAVAEAGAASGAPSGKMSGSTLAVAGTPEVREAAKQVLVQPELIEASVHFAYARSQLGLDGLAELRALVPRLRDAASIRLIGRADPTGQPAMNARLAQARADSVAVQLKRLGIKPDKIRAQACDKCWVAPEKLDAATAQLRRVDIEVRFPTVAHD</sequence>
<dbReference type="Proteomes" id="UP000294593">
    <property type="component" value="Unassembled WGS sequence"/>
</dbReference>
<dbReference type="InterPro" id="IPR006665">
    <property type="entry name" value="OmpA-like"/>
</dbReference>
<name>A0A4R6QZB9_9BURK</name>
<reference evidence="3 4" key="1">
    <citation type="submission" date="2019-03" db="EMBL/GenBank/DDBJ databases">
        <title>Genomic Encyclopedia of Type Strains, Phase IV (KMG-IV): sequencing the most valuable type-strain genomes for metagenomic binning, comparative biology and taxonomic classification.</title>
        <authorList>
            <person name="Goeker M."/>
        </authorList>
    </citation>
    <scope>NUCLEOTIDE SEQUENCE [LARGE SCALE GENOMIC DNA]</scope>
    <source>
        <strain evidence="3 4">DSM 11901</strain>
    </source>
</reference>
<proteinExistence type="predicted"/>
<dbReference type="RefSeq" id="WP_058088759.1">
    <property type="nucleotide sequence ID" value="NZ_SNXW01000021.1"/>
</dbReference>
<dbReference type="SUPFAM" id="SSF103088">
    <property type="entry name" value="OmpA-like"/>
    <property type="match status" value="1"/>
</dbReference>
<dbReference type="EMBL" id="SNXW01000021">
    <property type="protein sequence ID" value="TDP78663.1"/>
    <property type="molecule type" value="Genomic_DNA"/>
</dbReference>
<evidence type="ECO:0000313" key="4">
    <source>
        <dbReference type="Proteomes" id="UP000294593"/>
    </source>
</evidence>
<protein>
    <submittedName>
        <fullName evidence="3">Outer membrane protein OmpA-like peptidoglycan-associated protein</fullName>
    </submittedName>
</protein>